<feature type="non-terminal residue" evidence="2">
    <location>
        <position position="1"/>
    </location>
</feature>
<feature type="compositionally biased region" description="Basic residues" evidence="1">
    <location>
        <begin position="371"/>
        <end position="388"/>
    </location>
</feature>
<dbReference type="AlphaFoldDB" id="A0A0A9XYB3"/>
<sequence>GPLLGVGGNWETVKSLKVTNDKPRTTSKPSVNQKTSSSSLKASSGSKDVKIDKTSPSSHTVKKAAVSGEVKKSETKTKSVVKPKTTAASTSKPIGSKALDSKSGVSSLKLTSGSKDVSASKSSPNVVSSVTRTTPAKVQSSTSVKSTPVAKSRTVAKTQVAAKSKTDASPKTKTAPPSVKRDAAPATKPLSKSINVAPKNVKDSKSVAGTRDVKATKTSSDTKPSSKSTSEVKSKTVAKTVGARKPQIGSTTASKSSTVVGSQKPKSKAAPSNLLKAGNAKITTKTLPTSKLVDDVVQKSEGIEDEEDEELKSSLPHIVAPDELDISQGTGTSQYEEDDFEEYESDFEEEASETESSFTESSISASPPKASARKSSARKSAGRVKSSNKKLGPANDPNIVKSQDSALKSLDSGASHAGTLAATKIIAPVEPTAPETNNEYEYEDDFEDYSSDFEEDTESGFTSSNETTESASSTETSSSDDVDIGKAAVLKGKVVEEEKKLDSGNYDLKTTIMRSDIIKQSQLNYIKEAISRENTMFKDGMPVEKSPSPPPLQIMDFKAAIDKSDEEPRGKRPKRIPGRGKILLSMIKLHEMSFDIFEMHPMSYEAYIKLKGNSNNTQEETQTGDDDVWEETQTDDIVMENKWTQCPVSYHSWAGKDVDWKIYL</sequence>
<feature type="compositionally biased region" description="Low complexity" evidence="1">
    <location>
        <begin position="216"/>
        <end position="241"/>
    </location>
</feature>
<feature type="compositionally biased region" description="Low complexity" evidence="1">
    <location>
        <begin position="112"/>
        <end position="130"/>
    </location>
</feature>
<gene>
    <name evidence="2" type="ORF">CM83_32278</name>
</gene>
<feature type="compositionally biased region" description="Basic and acidic residues" evidence="1">
    <location>
        <begin position="200"/>
        <end position="215"/>
    </location>
</feature>
<dbReference type="GO" id="GO:0045504">
    <property type="term" value="F:dynein heavy chain binding"/>
    <property type="evidence" value="ECO:0007669"/>
    <property type="project" value="InterPro"/>
</dbReference>
<feature type="compositionally biased region" description="Polar residues" evidence="1">
    <location>
        <begin position="131"/>
        <end position="146"/>
    </location>
</feature>
<dbReference type="InterPro" id="IPR042505">
    <property type="entry name" value="DYNC2I1"/>
</dbReference>
<name>A0A0A9XYB3_LYGHE</name>
<dbReference type="PANTHER" id="PTHR16022">
    <property type="entry name" value="WD REPEAT DOMAIN 60"/>
    <property type="match status" value="1"/>
</dbReference>
<evidence type="ECO:0000313" key="2">
    <source>
        <dbReference type="EMBL" id="JAG24371.1"/>
    </source>
</evidence>
<evidence type="ECO:0000256" key="1">
    <source>
        <dbReference type="SAM" id="MobiDB-lite"/>
    </source>
</evidence>
<dbReference type="GO" id="GO:0005868">
    <property type="term" value="C:cytoplasmic dynein complex"/>
    <property type="evidence" value="ECO:0007669"/>
    <property type="project" value="InterPro"/>
</dbReference>
<proteinExistence type="predicted"/>
<organism evidence="2">
    <name type="scientific">Lygus hesperus</name>
    <name type="common">Western plant bug</name>
    <dbReference type="NCBI Taxonomy" id="30085"/>
    <lineage>
        <taxon>Eukaryota</taxon>
        <taxon>Metazoa</taxon>
        <taxon>Ecdysozoa</taxon>
        <taxon>Arthropoda</taxon>
        <taxon>Hexapoda</taxon>
        <taxon>Insecta</taxon>
        <taxon>Pterygota</taxon>
        <taxon>Neoptera</taxon>
        <taxon>Paraneoptera</taxon>
        <taxon>Hemiptera</taxon>
        <taxon>Heteroptera</taxon>
        <taxon>Panheteroptera</taxon>
        <taxon>Cimicomorpha</taxon>
        <taxon>Miridae</taxon>
        <taxon>Mirini</taxon>
        <taxon>Lygus</taxon>
    </lineage>
</organism>
<feature type="non-terminal residue" evidence="2">
    <location>
        <position position="664"/>
    </location>
</feature>
<accession>A0A0A9XYB3</accession>
<feature type="region of interest" description="Disordered" evidence="1">
    <location>
        <begin position="14"/>
        <end position="484"/>
    </location>
</feature>
<dbReference type="EMBL" id="GBHO01019233">
    <property type="protein sequence ID" value="JAG24371.1"/>
    <property type="molecule type" value="Transcribed_RNA"/>
</dbReference>
<feature type="compositionally biased region" description="Polar residues" evidence="1">
    <location>
        <begin position="248"/>
        <end position="261"/>
    </location>
</feature>
<reference evidence="2" key="2">
    <citation type="submission" date="2014-07" db="EMBL/GenBank/DDBJ databases">
        <authorList>
            <person name="Hull J."/>
        </authorList>
    </citation>
    <scope>NUCLEOTIDE SEQUENCE</scope>
</reference>
<feature type="compositionally biased region" description="Acidic residues" evidence="1">
    <location>
        <begin position="438"/>
        <end position="458"/>
    </location>
</feature>
<dbReference type="GO" id="GO:0045503">
    <property type="term" value="F:dynein light chain binding"/>
    <property type="evidence" value="ECO:0007669"/>
    <property type="project" value="InterPro"/>
</dbReference>
<dbReference type="PANTHER" id="PTHR16022:SF0">
    <property type="entry name" value="CYTOPLASMIC DYNEIN 2 INTERMEDIATE CHAIN 1"/>
    <property type="match status" value="1"/>
</dbReference>
<feature type="compositionally biased region" description="Low complexity" evidence="1">
    <location>
        <begin position="354"/>
        <end position="370"/>
    </location>
</feature>
<reference evidence="2" key="1">
    <citation type="journal article" date="2014" name="PLoS ONE">
        <title>Transcriptome-Based Identification of ABC Transporters in the Western Tarnished Plant Bug Lygus hesperus.</title>
        <authorList>
            <person name="Hull J.J."/>
            <person name="Chaney K."/>
            <person name="Geib S.M."/>
            <person name="Fabrick J.A."/>
            <person name="Brent C.S."/>
            <person name="Walsh D."/>
            <person name="Lavine L.C."/>
        </authorList>
    </citation>
    <scope>NUCLEOTIDE SEQUENCE</scope>
</reference>
<protein>
    <submittedName>
        <fullName evidence="2">Uncharacterized protein</fullName>
    </submittedName>
</protein>
<feature type="compositionally biased region" description="Low complexity" evidence="1">
    <location>
        <begin position="34"/>
        <end position="46"/>
    </location>
</feature>
<feature type="compositionally biased region" description="Basic and acidic residues" evidence="1">
    <location>
        <begin position="292"/>
        <end position="302"/>
    </location>
</feature>
<feature type="compositionally biased region" description="Acidic residues" evidence="1">
    <location>
        <begin position="335"/>
        <end position="353"/>
    </location>
</feature>
<dbReference type="GO" id="GO:0005929">
    <property type="term" value="C:cilium"/>
    <property type="evidence" value="ECO:0007669"/>
    <property type="project" value="GOC"/>
</dbReference>
<feature type="compositionally biased region" description="Low complexity" evidence="1">
    <location>
        <begin position="462"/>
        <end position="484"/>
    </location>
</feature>
<dbReference type="GO" id="GO:0042073">
    <property type="term" value="P:intraciliary transport"/>
    <property type="evidence" value="ECO:0007669"/>
    <property type="project" value="InterPro"/>
</dbReference>